<dbReference type="GO" id="GO:0000271">
    <property type="term" value="P:polysaccharide biosynthetic process"/>
    <property type="evidence" value="ECO:0007669"/>
    <property type="project" value="InterPro"/>
</dbReference>
<evidence type="ECO:0000256" key="5">
    <source>
        <dbReference type="ARBA" id="ARBA00023136"/>
    </source>
</evidence>
<evidence type="ECO:0000256" key="3">
    <source>
        <dbReference type="ARBA" id="ARBA00022692"/>
    </source>
</evidence>
<evidence type="ECO:0000256" key="6">
    <source>
        <dbReference type="SAM" id="Phobius"/>
    </source>
</evidence>
<evidence type="ECO:0000256" key="4">
    <source>
        <dbReference type="ARBA" id="ARBA00022989"/>
    </source>
</evidence>
<feature type="transmembrane region" description="Helical" evidence="6">
    <location>
        <begin position="15"/>
        <end position="36"/>
    </location>
</feature>
<feature type="transmembrane region" description="Helical" evidence="6">
    <location>
        <begin position="81"/>
        <end position="104"/>
    </location>
</feature>
<dbReference type="EMBL" id="JAVLAO010000001">
    <property type="protein sequence ID" value="MDT7038213.1"/>
    <property type="molecule type" value="Genomic_DNA"/>
</dbReference>
<protein>
    <submittedName>
        <fullName evidence="8">GtrA family protein</fullName>
    </submittedName>
</protein>
<dbReference type="InterPro" id="IPR051401">
    <property type="entry name" value="GtrA_CellWall_Glycosyl"/>
</dbReference>
<comment type="similarity">
    <text evidence="2">Belongs to the GtrA family.</text>
</comment>
<organism evidence="8 9">
    <name type="scientific">Lactiplantibacillus pentosus</name>
    <name type="common">Lactobacillus pentosus</name>
    <dbReference type="NCBI Taxonomy" id="1589"/>
    <lineage>
        <taxon>Bacteria</taxon>
        <taxon>Bacillati</taxon>
        <taxon>Bacillota</taxon>
        <taxon>Bacilli</taxon>
        <taxon>Lactobacillales</taxon>
        <taxon>Lactobacillaceae</taxon>
        <taxon>Lactiplantibacillus</taxon>
    </lineage>
</organism>
<evidence type="ECO:0000313" key="9">
    <source>
        <dbReference type="Proteomes" id="UP001263852"/>
    </source>
</evidence>
<gene>
    <name evidence="8" type="ORF">RI555_04195</name>
</gene>
<feature type="transmembrane region" description="Helical" evidence="6">
    <location>
        <begin position="42"/>
        <end position="60"/>
    </location>
</feature>
<evidence type="ECO:0000313" key="8">
    <source>
        <dbReference type="EMBL" id="MDT7038213.1"/>
    </source>
</evidence>
<keyword evidence="4 6" id="KW-1133">Transmembrane helix</keyword>
<evidence type="ECO:0000256" key="2">
    <source>
        <dbReference type="ARBA" id="ARBA00009399"/>
    </source>
</evidence>
<reference evidence="8" key="1">
    <citation type="submission" date="2023-08" db="EMBL/GenBank/DDBJ databases">
        <authorList>
            <person name="Page C.A."/>
            <person name="Perez-Diaz I.M."/>
        </authorList>
    </citation>
    <scope>NUCLEOTIDE SEQUENCE</scope>
    <source>
        <strain evidence="8">1.8.9</strain>
    </source>
</reference>
<keyword evidence="5 6" id="KW-0472">Membrane</keyword>
<sequence length="138" mass="16388">MVQFIKQLWRRYQSVLSYLIFGGLTTVINFIVFGIFDQFWPYWIANTIAWLLSVLFAYVTNKRWVFESHTPTFRSVLAEMTSFFGFRLLSYFVDQGIMIVGISVLHGNSLLVKLIDQIIIVLLNWFFSKLFIFKDRQH</sequence>
<dbReference type="GO" id="GO:0005886">
    <property type="term" value="C:plasma membrane"/>
    <property type="evidence" value="ECO:0007669"/>
    <property type="project" value="TreeGrafter"/>
</dbReference>
<feature type="domain" description="GtrA/DPMS transmembrane" evidence="7">
    <location>
        <begin position="18"/>
        <end position="133"/>
    </location>
</feature>
<dbReference type="KEGG" id="lpg:BB562_04045"/>
<evidence type="ECO:0000259" key="7">
    <source>
        <dbReference type="Pfam" id="PF04138"/>
    </source>
</evidence>
<evidence type="ECO:0000256" key="1">
    <source>
        <dbReference type="ARBA" id="ARBA00004141"/>
    </source>
</evidence>
<dbReference type="Pfam" id="PF04138">
    <property type="entry name" value="GtrA_DPMS_TM"/>
    <property type="match status" value="1"/>
</dbReference>
<dbReference type="PANTHER" id="PTHR38459">
    <property type="entry name" value="PROPHAGE BACTOPRENOL-LINKED GLUCOSE TRANSLOCASE HOMOLOG"/>
    <property type="match status" value="1"/>
</dbReference>
<name>A0AAW8WCG6_LACPE</name>
<accession>A0AAW8WCG6</accession>
<keyword evidence="3 6" id="KW-0812">Transmembrane</keyword>
<proteinExistence type="inferred from homology"/>
<feature type="transmembrane region" description="Helical" evidence="6">
    <location>
        <begin position="110"/>
        <end position="132"/>
    </location>
</feature>
<comment type="subcellular location">
    <subcellularLocation>
        <location evidence="1">Membrane</location>
        <topology evidence="1">Multi-pass membrane protein</topology>
    </subcellularLocation>
</comment>
<comment type="caution">
    <text evidence="8">The sequence shown here is derived from an EMBL/GenBank/DDBJ whole genome shotgun (WGS) entry which is preliminary data.</text>
</comment>
<dbReference type="Proteomes" id="UP001263852">
    <property type="component" value="Unassembled WGS sequence"/>
</dbReference>
<dbReference type="PANTHER" id="PTHR38459:SF5">
    <property type="entry name" value="CELL WALL TEICHOIC ACID GLYCOSYLATION PROTEIN GTCA"/>
    <property type="match status" value="1"/>
</dbReference>
<dbReference type="RefSeq" id="WP_101873039.1">
    <property type="nucleotide sequence ID" value="NZ_BOUG01000006.1"/>
</dbReference>
<dbReference type="AlphaFoldDB" id="A0AAW8WCG6"/>
<dbReference type="InterPro" id="IPR007267">
    <property type="entry name" value="GtrA_DPMS_TM"/>
</dbReference>